<evidence type="ECO:0000313" key="2">
    <source>
        <dbReference type="EMBL" id="TXG59479.1"/>
    </source>
</evidence>
<organism evidence="2 3">
    <name type="scientific">Acer yangbiense</name>
    <dbReference type="NCBI Taxonomy" id="1000413"/>
    <lineage>
        <taxon>Eukaryota</taxon>
        <taxon>Viridiplantae</taxon>
        <taxon>Streptophyta</taxon>
        <taxon>Embryophyta</taxon>
        <taxon>Tracheophyta</taxon>
        <taxon>Spermatophyta</taxon>
        <taxon>Magnoliopsida</taxon>
        <taxon>eudicotyledons</taxon>
        <taxon>Gunneridae</taxon>
        <taxon>Pentapetalae</taxon>
        <taxon>rosids</taxon>
        <taxon>malvids</taxon>
        <taxon>Sapindales</taxon>
        <taxon>Sapindaceae</taxon>
        <taxon>Hippocastanoideae</taxon>
        <taxon>Acereae</taxon>
        <taxon>Acer</taxon>
    </lineage>
</organism>
<reference evidence="3" key="1">
    <citation type="journal article" date="2019" name="Gigascience">
        <title>De novo genome assembly of the endangered Acer yangbiense, a plant species with extremely small populations endemic to Yunnan Province, China.</title>
        <authorList>
            <person name="Yang J."/>
            <person name="Wariss H.M."/>
            <person name="Tao L."/>
            <person name="Zhang R."/>
            <person name="Yun Q."/>
            <person name="Hollingsworth P."/>
            <person name="Dao Z."/>
            <person name="Luo G."/>
            <person name="Guo H."/>
            <person name="Ma Y."/>
            <person name="Sun W."/>
        </authorList>
    </citation>
    <scope>NUCLEOTIDE SEQUENCE [LARGE SCALE GENOMIC DNA]</scope>
    <source>
        <strain evidence="3">cv. Malutang</strain>
    </source>
</reference>
<evidence type="ECO:0000256" key="1">
    <source>
        <dbReference type="ARBA" id="ARBA00022963"/>
    </source>
</evidence>
<dbReference type="GO" id="GO:0004620">
    <property type="term" value="F:phospholipase activity"/>
    <property type="evidence" value="ECO:0007669"/>
    <property type="project" value="TreeGrafter"/>
</dbReference>
<comment type="caution">
    <text evidence="2">The sequence shown here is derived from an EMBL/GenBank/DDBJ whole genome shotgun (WGS) entry which is preliminary data.</text>
</comment>
<dbReference type="Proteomes" id="UP000323000">
    <property type="component" value="Chromosome 6"/>
</dbReference>
<keyword evidence="1" id="KW-0442">Lipid degradation</keyword>
<keyword evidence="1" id="KW-0443">Lipid metabolism</keyword>
<sequence>MKDDSLSGDAASVDIATNENLKKLAEIGKDLLKEPVSRIDVETGTFKNVEGEGTNEDALTKFAKLLSKERKIRTQHINSSTDDLIL</sequence>
<keyword evidence="3" id="KW-1185">Reference proteome</keyword>
<dbReference type="Gene3D" id="3.40.1090.10">
    <property type="entry name" value="Cytosolic phospholipase A2 catalytic domain"/>
    <property type="match status" value="1"/>
</dbReference>
<dbReference type="PANTHER" id="PTHR32176">
    <property type="entry name" value="XYLOSE ISOMERASE"/>
    <property type="match status" value="1"/>
</dbReference>
<proteinExistence type="predicted"/>
<dbReference type="OrthoDB" id="1721419at2759"/>
<gene>
    <name evidence="2" type="ORF">EZV62_014052</name>
</gene>
<dbReference type="GO" id="GO:0047372">
    <property type="term" value="F:monoacylglycerol lipase activity"/>
    <property type="evidence" value="ECO:0007669"/>
    <property type="project" value="TreeGrafter"/>
</dbReference>
<dbReference type="AlphaFoldDB" id="A0A5C7HRS2"/>
<protein>
    <submittedName>
        <fullName evidence="2">Uncharacterized protein</fullName>
    </submittedName>
</protein>
<dbReference type="GO" id="GO:0016042">
    <property type="term" value="P:lipid catabolic process"/>
    <property type="evidence" value="ECO:0007669"/>
    <property type="project" value="UniProtKB-KW"/>
</dbReference>
<evidence type="ECO:0000313" key="3">
    <source>
        <dbReference type="Proteomes" id="UP000323000"/>
    </source>
</evidence>
<accession>A0A5C7HRS2</accession>
<dbReference type="EMBL" id="VAHF01000006">
    <property type="protein sequence ID" value="TXG59479.1"/>
    <property type="molecule type" value="Genomic_DNA"/>
</dbReference>
<name>A0A5C7HRS2_9ROSI</name>
<dbReference type="PANTHER" id="PTHR32176:SF99">
    <property type="entry name" value="PATATIN"/>
    <property type="match status" value="1"/>
</dbReference>